<dbReference type="HOGENOM" id="CLU_1004818_0_0_1"/>
<feature type="region of interest" description="Disordered" evidence="1">
    <location>
        <begin position="41"/>
        <end position="168"/>
    </location>
</feature>
<feature type="domain" description="DMAP1-binding" evidence="2">
    <location>
        <begin position="1"/>
        <end position="104"/>
    </location>
</feature>
<reference evidence="3 4" key="1">
    <citation type="submission" date="2013-05" db="EMBL/GenBank/DDBJ databases">
        <title>Drechslerella stenobrocha genome reveals carnivorous origination and mechanical trapping mechanism of predatory fungi.</title>
        <authorList>
            <person name="Liu X."/>
            <person name="Zhang W."/>
            <person name="Liu K."/>
        </authorList>
    </citation>
    <scope>NUCLEOTIDE SEQUENCE [LARGE SCALE GENOMIC DNA]</scope>
    <source>
        <strain evidence="3 4">248</strain>
    </source>
</reference>
<dbReference type="Proteomes" id="UP000024837">
    <property type="component" value="Unassembled WGS sequence"/>
</dbReference>
<evidence type="ECO:0000313" key="4">
    <source>
        <dbReference type="Proteomes" id="UP000024837"/>
    </source>
</evidence>
<keyword evidence="4" id="KW-1185">Reference proteome</keyword>
<feature type="region of interest" description="Disordered" evidence="1">
    <location>
        <begin position="253"/>
        <end position="277"/>
    </location>
</feature>
<evidence type="ECO:0000313" key="3">
    <source>
        <dbReference type="EMBL" id="EWC47115.1"/>
    </source>
</evidence>
<evidence type="ECO:0000259" key="2">
    <source>
        <dbReference type="PROSITE" id="PS51912"/>
    </source>
</evidence>
<dbReference type="Pfam" id="PF06464">
    <property type="entry name" value="DMAP_binding"/>
    <property type="match status" value="1"/>
</dbReference>
<proteinExistence type="predicted"/>
<feature type="compositionally biased region" description="Low complexity" evidence="1">
    <location>
        <begin position="41"/>
        <end position="62"/>
    </location>
</feature>
<feature type="compositionally biased region" description="Low complexity" evidence="1">
    <location>
        <begin position="155"/>
        <end position="168"/>
    </location>
</feature>
<gene>
    <name evidence="3" type="ORF">DRE_03484</name>
</gene>
<accession>W7IDP1</accession>
<evidence type="ECO:0000256" key="1">
    <source>
        <dbReference type="SAM" id="MobiDB-lite"/>
    </source>
</evidence>
<organism evidence="3 4">
    <name type="scientific">Drechslerella stenobrocha 248</name>
    <dbReference type="NCBI Taxonomy" id="1043628"/>
    <lineage>
        <taxon>Eukaryota</taxon>
        <taxon>Fungi</taxon>
        <taxon>Dikarya</taxon>
        <taxon>Ascomycota</taxon>
        <taxon>Pezizomycotina</taxon>
        <taxon>Orbiliomycetes</taxon>
        <taxon>Orbiliales</taxon>
        <taxon>Orbiliaceae</taxon>
        <taxon>Drechslerella</taxon>
    </lineage>
</organism>
<protein>
    <recommendedName>
        <fullName evidence="2">DMAP1-binding domain-containing protein</fullName>
    </recommendedName>
</protein>
<dbReference type="PROSITE" id="PS51912">
    <property type="entry name" value="DMAP1_BIND"/>
    <property type="match status" value="1"/>
</dbReference>
<feature type="compositionally biased region" description="Polar residues" evidence="1">
    <location>
        <begin position="68"/>
        <end position="78"/>
    </location>
</feature>
<dbReference type="InterPro" id="IPR010506">
    <property type="entry name" value="DMAP1-bd"/>
</dbReference>
<dbReference type="AlphaFoldDB" id="W7IDP1"/>
<feature type="compositionally biased region" description="Pro residues" evidence="1">
    <location>
        <begin position="79"/>
        <end position="90"/>
    </location>
</feature>
<name>W7IDP1_9PEZI</name>
<dbReference type="EMBL" id="KI966412">
    <property type="protein sequence ID" value="EWC47115.1"/>
    <property type="molecule type" value="Genomic_DNA"/>
</dbReference>
<dbReference type="OrthoDB" id="4899236at2759"/>
<sequence>MASPAGLQQKLAELDHEFEEGEITQKGYEKRRTLLLSQFQTFTGTSSSSSSPRASIQSQPQPHAGAYNVNNLHRSPAPASSPTPFQPDSPLPSRYSLQSGQASSGTFDSRTDTMVTAVSSFSTATPTPSNISRSFSQPLQVQQWHQRNPSTGSPAAHARQASYSSYSQAQPAYIQPTYQPPGADYGSYNNSPQAAYDPYYNQQQGQMLPPQVGAGGAYGYGGESGANTMTDYGYEGTNTMTSASTAYFAGFSQQNYDPAPAPGGQLRPDSYQSQQHS</sequence>
<feature type="compositionally biased region" description="Polar residues" evidence="1">
    <location>
        <begin position="95"/>
        <end position="153"/>
    </location>
</feature>
<dbReference type="SMART" id="SM01137">
    <property type="entry name" value="DMAP_binding"/>
    <property type="match status" value="1"/>
</dbReference>